<gene>
    <name evidence="1" type="ORF">NIES30_24575</name>
</gene>
<evidence type="ECO:0000313" key="1">
    <source>
        <dbReference type="EMBL" id="OKH43619.1"/>
    </source>
</evidence>
<dbReference type="AlphaFoldDB" id="A0A1U7IYF1"/>
<name>A0A1U7IYF1_9CYAN</name>
<keyword evidence="2" id="KW-1185">Reference proteome</keyword>
<dbReference type="RefSeq" id="WP_073611096.1">
    <property type="nucleotide sequence ID" value="NZ_MRCG01000031.1"/>
</dbReference>
<accession>A0A1U7IYF1</accession>
<organism evidence="1 2">
    <name type="scientific">Phormidium tenue NIES-30</name>
    <dbReference type="NCBI Taxonomy" id="549789"/>
    <lineage>
        <taxon>Bacteria</taxon>
        <taxon>Bacillati</taxon>
        <taxon>Cyanobacteriota</taxon>
        <taxon>Cyanophyceae</taxon>
        <taxon>Oscillatoriophycideae</taxon>
        <taxon>Oscillatoriales</taxon>
        <taxon>Oscillatoriaceae</taxon>
        <taxon>Phormidium</taxon>
    </lineage>
</organism>
<reference evidence="1 2" key="1">
    <citation type="submission" date="2016-11" db="EMBL/GenBank/DDBJ databases">
        <title>Draft Genome Sequences of Nine Cyanobacterial Strains from Diverse Habitats.</title>
        <authorList>
            <person name="Zhu T."/>
            <person name="Hou S."/>
            <person name="Lu X."/>
            <person name="Hess W.R."/>
        </authorList>
    </citation>
    <scope>NUCLEOTIDE SEQUENCE [LARGE SCALE GENOMIC DNA]</scope>
    <source>
        <strain evidence="1 2">NIES-30</strain>
    </source>
</reference>
<proteinExistence type="predicted"/>
<dbReference type="EMBL" id="MRCG01000031">
    <property type="protein sequence ID" value="OKH43619.1"/>
    <property type="molecule type" value="Genomic_DNA"/>
</dbReference>
<evidence type="ECO:0000313" key="2">
    <source>
        <dbReference type="Proteomes" id="UP000185557"/>
    </source>
</evidence>
<sequence>MTTDDKAKRAPVAIGQLSVDGFQMPDGSYRMSQTQAAESVGLSERNAREFLQSKSFKALMGEGYTPAISDVEVEPDPDQTRGQTRIRGLELEAVSAYWLWQAYKGNKAALALCIALMTETLERRFDAAFGVERSESDRNALLTQRLQQTEADLTALGEAYALPDVLIEDNERLRAENQVLREQVQELGGQPGKLPGFPPS</sequence>
<protein>
    <recommendedName>
        <fullName evidence="3">DNA-binding protein</fullName>
    </recommendedName>
</protein>
<comment type="caution">
    <text evidence="1">The sequence shown here is derived from an EMBL/GenBank/DDBJ whole genome shotgun (WGS) entry which is preliminary data.</text>
</comment>
<dbReference type="Proteomes" id="UP000185557">
    <property type="component" value="Unassembled WGS sequence"/>
</dbReference>
<dbReference type="OrthoDB" id="459941at2"/>
<evidence type="ECO:0008006" key="3">
    <source>
        <dbReference type="Google" id="ProtNLM"/>
    </source>
</evidence>
<dbReference type="STRING" id="549789.NIES30_24575"/>